<accession>A0ABP7W8U7</accession>
<evidence type="ECO:0000313" key="5">
    <source>
        <dbReference type="Proteomes" id="UP001500392"/>
    </source>
</evidence>
<comment type="caution">
    <text evidence="4">The sequence shown here is derived from an EMBL/GenBank/DDBJ whole genome shotgun (WGS) entry which is preliminary data.</text>
</comment>
<keyword evidence="1" id="KW-0597">Phosphoprotein</keyword>
<feature type="modified residue" description="4-aspartylphosphate" evidence="1">
    <location>
        <position position="85"/>
    </location>
</feature>
<dbReference type="InterPro" id="IPR011006">
    <property type="entry name" value="CheY-like_superfamily"/>
</dbReference>
<dbReference type="PANTHER" id="PTHR43228">
    <property type="entry name" value="TWO-COMPONENT RESPONSE REGULATOR"/>
    <property type="match status" value="1"/>
</dbReference>
<sequence>MNDRSDKLSSPNPFGYNQESSDPASPTSGLRSEMRILVVEDFSTMRRIIRNLLGDLGYHYVSEADDGLAALPMLHNQQFDFVITDLLMPHMSGLDLLRAIRADRRLCHIPVLMITADAHREQIIEAAEAGVNGYIVKPFTAAMLESKITRIFARVGS</sequence>
<dbReference type="Proteomes" id="UP001500392">
    <property type="component" value="Unassembled WGS sequence"/>
</dbReference>
<feature type="compositionally biased region" description="Polar residues" evidence="2">
    <location>
        <begin position="8"/>
        <end position="29"/>
    </location>
</feature>
<evidence type="ECO:0000256" key="2">
    <source>
        <dbReference type="SAM" id="MobiDB-lite"/>
    </source>
</evidence>
<protein>
    <submittedName>
        <fullName evidence="4">Chemotaxis response regulator CheY</fullName>
    </submittedName>
</protein>
<feature type="domain" description="Response regulatory" evidence="3">
    <location>
        <begin position="35"/>
        <end position="152"/>
    </location>
</feature>
<evidence type="ECO:0000313" key="4">
    <source>
        <dbReference type="EMBL" id="GAA4083829.1"/>
    </source>
</evidence>
<dbReference type="CDD" id="cd19923">
    <property type="entry name" value="REC_CheY_CheY3"/>
    <property type="match status" value="1"/>
</dbReference>
<feature type="region of interest" description="Disordered" evidence="2">
    <location>
        <begin position="1"/>
        <end position="29"/>
    </location>
</feature>
<keyword evidence="5" id="KW-1185">Reference proteome</keyword>
<evidence type="ECO:0000256" key="1">
    <source>
        <dbReference type="PROSITE-ProRule" id="PRU00169"/>
    </source>
</evidence>
<dbReference type="SUPFAM" id="SSF52172">
    <property type="entry name" value="CheY-like"/>
    <property type="match status" value="1"/>
</dbReference>
<dbReference type="EMBL" id="BAABDM010000001">
    <property type="protein sequence ID" value="GAA4083829.1"/>
    <property type="molecule type" value="Genomic_DNA"/>
</dbReference>
<gene>
    <name evidence="4" type="ORF">GCM10022414_03200</name>
</gene>
<name>A0ABP7W8U7_9GAMM</name>
<organism evidence="4 5">
    <name type="scientific">Zhongshania borealis</name>
    <dbReference type="NCBI Taxonomy" id="889488"/>
    <lineage>
        <taxon>Bacteria</taxon>
        <taxon>Pseudomonadati</taxon>
        <taxon>Pseudomonadota</taxon>
        <taxon>Gammaproteobacteria</taxon>
        <taxon>Cellvibrionales</taxon>
        <taxon>Spongiibacteraceae</taxon>
        <taxon>Zhongshania</taxon>
    </lineage>
</organism>
<evidence type="ECO:0000259" key="3">
    <source>
        <dbReference type="PROSITE" id="PS50110"/>
    </source>
</evidence>
<dbReference type="Gene3D" id="3.40.50.2300">
    <property type="match status" value="1"/>
</dbReference>
<dbReference type="Pfam" id="PF00072">
    <property type="entry name" value="Response_reg"/>
    <property type="match status" value="1"/>
</dbReference>
<dbReference type="SMART" id="SM00448">
    <property type="entry name" value="REC"/>
    <property type="match status" value="1"/>
</dbReference>
<reference evidence="5" key="1">
    <citation type="journal article" date="2019" name="Int. J. Syst. Evol. Microbiol.">
        <title>The Global Catalogue of Microorganisms (GCM) 10K type strain sequencing project: providing services to taxonomists for standard genome sequencing and annotation.</title>
        <authorList>
            <consortium name="The Broad Institute Genomics Platform"/>
            <consortium name="The Broad Institute Genome Sequencing Center for Infectious Disease"/>
            <person name="Wu L."/>
            <person name="Ma J."/>
        </authorList>
    </citation>
    <scope>NUCLEOTIDE SEQUENCE [LARGE SCALE GENOMIC DNA]</scope>
    <source>
        <strain evidence="5">JCM 17304</strain>
    </source>
</reference>
<proteinExistence type="predicted"/>
<dbReference type="InterPro" id="IPR052048">
    <property type="entry name" value="ST_Response_Regulator"/>
</dbReference>
<dbReference type="PROSITE" id="PS50110">
    <property type="entry name" value="RESPONSE_REGULATORY"/>
    <property type="match status" value="1"/>
</dbReference>
<dbReference type="InterPro" id="IPR001789">
    <property type="entry name" value="Sig_transdc_resp-reg_receiver"/>
</dbReference>
<dbReference type="PANTHER" id="PTHR43228:SF1">
    <property type="entry name" value="TWO-COMPONENT RESPONSE REGULATOR ARR22"/>
    <property type="match status" value="1"/>
</dbReference>